<comment type="similarity">
    <text evidence="2">Belongs to the fimbrial protein family.</text>
</comment>
<feature type="chain" id="PRO_5045798412" evidence="5">
    <location>
        <begin position="24"/>
        <end position="181"/>
    </location>
</feature>
<evidence type="ECO:0000313" key="7">
    <source>
        <dbReference type="EMBL" id="MCL1030131.1"/>
    </source>
</evidence>
<dbReference type="InterPro" id="IPR036937">
    <property type="entry name" value="Adhesion_dom_fimbrial_sf"/>
</dbReference>
<organism evidence="7 8">
    <name type="scientific">Serratia silvae</name>
    <dbReference type="NCBI Taxonomy" id="2824122"/>
    <lineage>
        <taxon>Bacteria</taxon>
        <taxon>Pseudomonadati</taxon>
        <taxon>Pseudomonadota</taxon>
        <taxon>Gammaproteobacteria</taxon>
        <taxon>Enterobacterales</taxon>
        <taxon>Yersiniaceae</taxon>
        <taxon>Serratia</taxon>
    </lineage>
</organism>
<evidence type="ECO:0000313" key="8">
    <source>
        <dbReference type="Proteomes" id="UP001165275"/>
    </source>
</evidence>
<evidence type="ECO:0000256" key="5">
    <source>
        <dbReference type="SAM" id="SignalP"/>
    </source>
</evidence>
<sequence length="181" mass="18461">MNKNLIAVAVLAASAFTSQAVIAADGTVNFTGTIIETGCEMSSTIDDLTVPMGTIAASAFNGAGSTPTGNTASSGDFKIRLINCPTTVSKAAVRFDGVSVDGNDSVLALTQGAGVATGVGIQITDPANKVVSMHKDSTMTTLSHTEENVLKFVARYYATAAKVEAGTANAAAAFTIQYERD</sequence>
<comment type="subcellular location">
    <subcellularLocation>
        <location evidence="1">Fimbrium</location>
    </subcellularLocation>
</comment>
<feature type="domain" description="Fimbrial-type adhesion" evidence="6">
    <location>
        <begin position="29"/>
        <end position="178"/>
    </location>
</feature>
<comment type="caution">
    <text evidence="7">The sequence shown here is derived from an EMBL/GenBank/DDBJ whole genome shotgun (WGS) entry which is preliminary data.</text>
</comment>
<dbReference type="PANTHER" id="PTHR33420">
    <property type="entry name" value="FIMBRIAL SUBUNIT ELFA-RELATED"/>
    <property type="match status" value="1"/>
</dbReference>
<dbReference type="PANTHER" id="PTHR33420:SF3">
    <property type="entry name" value="FIMBRIAL SUBUNIT ELFA"/>
    <property type="match status" value="1"/>
</dbReference>
<evidence type="ECO:0000259" key="6">
    <source>
        <dbReference type="Pfam" id="PF00419"/>
    </source>
</evidence>
<proteinExistence type="inferred from homology"/>
<dbReference type="Gene3D" id="2.60.40.1090">
    <property type="entry name" value="Fimbrial-type adhesion domain"/>
    <property type="match status" value="1"/>
</dbReference>
<dbReference type="Proteomes" id="UP001165275">
    <property type="component" value="Unassembled WGS sequence"/>
</dbReference>
<keyword evidence="8" id="KW-1185">Reference proteome</keyword>
<name>A0ABT0KDN2_9GAMM</name>
<dbReference type="InterPro" id="IPR008966">
    <property type="entry name" value="Adhesion_dom_sf"/>
</dbReference>
<evidence type="ECO:0000256" key="1">
    <source>
        <dbReference type="ARBA" id="ARBA00004561"/>
    </source>
</evidence>
<gene>
    <name evidence="7" type="ORF">KAJ71_14015</name>
</gene>
<reference evidence="7" key="1">
    <citation type="submission" date="2021-04" db="EMBL/GenBank/DDBJ databases">
        <title>Genome sequence of Serratia sp. arafor3.</title>
        <authorList>
            <person name="Besaury L."/>
        </authorList>
    </citation>
    <scope>NUCLEOTIDE SEQUENCE</scope>
    <source>
        <strain evidence="7">Arafor3</strain>
    </source>
</reference>
<protein>
    <submittedName>
        <fullName evidence="7">Fimbrial protein</fullName>
    </submittedName>
</protein>
<keyword evidence="3 5" id="KW-0732">Signal</keyword>
<dbReference type="InterPro" id="IPR000259">
    <property type="entry name" value="Adhesion_dom_fimbrial"/>
</dbReference>
<keyword evidence="4" id="KW-0281">Fimbrium</keyword>
<dbReference type="Pfam" id="PF00419">
    <property type="entry name" value="Fimbrial"/>
    <property type="match status" value="1"/>
</dbReference>
<dbReference type="InterPro" id="IPR050263">
    <property type="entry name" value="Bact_Fimbrial_Adh_Pro"/>
</dbReference>
<dbReference type="RefSeq" id="WP_248946299.1">
    <property type="nucleotide sequence ID" value="NZ_CBCSGY010000105.1"/>
</dbReference>
<evidence type="ECO:0000256" key="2">
    <source>
        <dbReference type="ARBA" id="ARBA00006671"/>
    </source>
</evidence>
<evidence type="ECO:0000256" key="4">
    <source>
        <dbReference type="ARBA" id="ARBA00023263"/>
    </source>
</evidence>
<dbReference type="EMBL" id="JAGQDC010000010">
    <property type="protein sequence ID" value="MCL1030131.1"/>
    <property type="molecule type" value="Genomic_DNA"/>
</dbReference>
<feature type="signal peptide" evidence="5">
    <location>
        <begin position="1"/>
        <end position="23"/>
    </location>
</feature>
<evidence type="ECO:0000256" key="3">
    <source>
        <dbReference type="ARBA" id="ARBA00022729"/>
    </source>
</evidence>
<accession>A0ABT0KDN2</accession>
<dbReference type="SUPFAM" id="SSF49401">
    <property type="entry name" value="Bacterial adhesins"/>
    <property type="match status" value="1"/>
</dbReference>